<evidence type="ECO:0000256" key="4">
    <source>
        <dbReference type="ARBA" id="ARBA00022475"/>
    </source>
</evidence>
<evidence type="ECO:0000256" key="7">
    <source>
        <dbReference type="ARBA" id="ARBA00022989"/>
    </source>
</evidence>
<dbReference type="Pfam" id="PF01061">
    <property type="entry name" value="ABC2_membrane"/>
    <property type="match status" value="1"/>
</dbReference>
<sequence length="259" mass="29843">MLLDTLKAIKNNKDLIYHLTASDFKANNSRTYFGFLWWILDPIFYMAIFYLLVVVILDRGGENYAVIIFTGLIPLKFVTAALVDGTNAISSKGNILQQVYVPKIIFIIVRLLVNCIKFIISAVVLILFLAIYGIDFSWNILYFPFIFLINAFCLLGVMIFLAHLGVFIRDVKNMMQYISRVLMYLSPVLFEMKQVPASLVPYLYLNPFTTFLESYRDVLIYGRPPEFLPMLILTILSLAILYLGIRLLNKNEKEYAKVI</sequence>
<name>A0A6I2M910_9BACI</name>
<keyword evidence="7 9" id="KW-1133">Transmembrane helix</keyword>
<feature type="domain" description="ABC transmembrane type-2" evidence="10">
    <location>
        <begin position="33"/>
        <end position="251"/>
    </location>
</feature>
<evidence type="ECO:0000313" key="12">
    <source>
        <dbReference type="Proteomes" id="UP000441585"/>
    </source>
</evidence>
<dbReference type="PANTHER" id="PTHR30413:SF8">
    <property type="entry name" value="TRANSPORT PERMEASE PROTEIN"/>
    <property type="match status" value="1"/>
</dbReference>
<dbReference type="PROSITE" id="PS51012">
    <property type="entry name" value="ABC_TM2"/>
    <property type="match status" value="1"/>
</dbReference>
<keyword evidence="12" id="KW-1185">Reference proteome</keyword>
<keyword evidence="8 9" id="KW-0472">Membrane</keyword>
<evidence type="ECO:0000256" key="6">
    <source>
        <dbReference type="ARBA" id="ARBA00022692"/>
    </source>
</evidence>
<feature type="transmembrane region" description="Helical" evidence="9">
    <location>
        <begin position="104"/>
        <end position="134"/>
    </location>
</feature>
<evidence type="ECO:0000256" key="8">
    <source>
        <dbReference type="ARBA" id="ARBA00023136"/>
    </source>
</evidence>
<evidence type="ECO:0000256" key="5">
    <source>
        <dbReference type="ARBA" id="ARBA00022519"/>
    </source>
</evidence>
<dbReference type="GO" id="GO:0015920">
    <property type="term" value="P:lipopolysaccharide transport"/>
    <property type="evidence" value="ECO:0007669"/>
    <property type="project" value="TreeGrafter"/>
</dbReference>
<dbReference type="Proteomes" id="UP000441585">
    <property type="component" value="Unassembled WGS sequence"/>
</dbReference>
<dbReference type="RefSeq" id="WP_070878249.1">
    <property type="nucleotide sequence ID" value="NZ_CAJFZX010000010.1"/>
</dbReference>
<keyword evidence="3 9" id="KW-0813">Transport</keyword>
<gene>
    <name evidence="11" type="ORF">GJU41_10020</name>
</gene>
<accession>A0A6I2M910</accession>
<reference evidence="11 12" key="1">
    <citation type="submission" date="2019-11" db="EMBL/GenBank/DDBJ databases">
        <title>Bacillus idriensis genome.</title>
        <authorList>
            <person name="Konopka E.N."/>
            <person name="Newman J.D."/>
        </authorList>
    </citation>
    <scope>NUCLEOTIDE SEQUENCE [LARGE SCALE GENOMIC DNA]</scope>
    <source>
        <strain evidence="11 12">DSM 19097</strain>
    </source>
</reference>
<keyword evidence="5" id="KW-0997">Cell inner membrane</keyword>
<feature type="transmembrane region" description="Helical" evidence="9">
    <location>
        <begin position="63"/>
        <end position="83"/>
    </location>
</feature>
<comment type="subcellular location">
    <subcellularLocation>
        <location evidence="1">Cell inner membrane</location>
        <topology evidence="1">Multi-pass membrane protein</topology>
    </subcellularLocation>
    <subcellularLocation>
        <location evidence="9">Cell membrane</location>
        <topology evidence="9">Multi-pass membrane protein</topology>
    </subcellularLocation>
</comment>
<keyword evidence="6 9" id="KW-0812">Transmembrane</keyword>
<evidence type="ECO:0000256" key="2">
    <source>
        <dbReference type="ARBA" id="ARBA00007783"/>
    </source>
</evidence>
<keyword evidence="4 9" id="KW-1003">Cell membrane</keyword>
<dbReference type="AlphaFoldDB" id="A0A6I2M910"/>
<evidence type="ECO:0000256" key="9">
    <source>
        <dbReference type="RuleBase" id="RU361157"/>
    </source>
</evidence>
<evidence type="ECO:0000259" key="10">
    <source>
        <dbReference type="PROSITE" id="PS51012"/>
    </source>
</evidence>
<dbReference type="EMBL" id="WKKF01000002">
    <property type="protein sequence ID" value="MRX54309.1"/>
    <property type="molecule type" value="Genomic_DNA"/>
</dbReference>
<dbReference type="InterPro" id="IPR000412">
    <property type="entry name" value="ABC_2_transport"/>
</dbReference>
<dbReference type="PIRSF" id="PIRSF006648">
    <property type="entry name" value="DrrB"/>
    <property type="match status" value="1"/>
</dbReference>
<evidence type="ECO:0000313" key="11">
    <source>
        <dbReference type="EMBL" id="MRX54309.1"/>
    </source>
</evidence>
<comment type="caution">
    <text evidence="11">The sequence shown here is derived from an EMBL/GenBank/DDBJ whole genome shotgun (WGS) entry which is preliminary data.</text>
</comment>
<organism evidence="11 12">
    <name type="scientific">Metabacillus idriensis</name>
    <dbReference type="NCBI Taxonomy" id="324768"/>
    <lineage>
        <taxon>Bacteria</taxon>
        <taxon>Bacillati</taxon>
        <taxon>Bacillota</taxon>
        <taxon>Bacilli</taxon>
        <taxon>Bacillales</taxon>
        <taxon>Bacillaceae</taxon>
        <taxon>Metabacillus</taxon>
    </lineage>
</organism>
<feature type="transmembrane region" description="Helical" evidence="9">
    <location>
        <begin position="35"/>
        <end position="57"/>
    </location>
</feature>
<dbReference type="PANTHER" id="PTHR30413">
    <property type="entry name" value="INNER MEMBRANE TRANSPORT PERMEASE"/>
    <property type="match status" value="1"/>
</dbReference>
<feature type="transmembrane region" description="Helical" evidence="9">
    <location>
        <begin position="227"/>
        <end position="245"/>
    </location>
</feature>
<dbReference type="GO" id="GO:0043190">
    <property type="term" value="C:ATP-binding cassette (ABC) transporter complex"/>
    <property type="evidence" value="ECO:0007669"/>
    <property type="project" value="InterPro"/>
</dbReference>
<comment type="similarity">
    <text evidence="2 9">Belongs to the ABC-2 integral membrane protein family.</text>
</comment>
<proteinExistence type="inferred from homology"/>
<dbReference type="InterPro" id="IPR047817">
    <property type="entry name" value="ABC2_TM_bact-type"/>
</dbReference>
<protein>
    <recommendedName>
        <fullName evidence="9">Transport permease protein</fullName>
    </recommendedName>
</protein>
<feature type="transmembrane region" description="Helical" evidence="9">
    <location>
        <begin position="140"/>
        <end position="169"/>
    </location>
</feature>
<dbReference type="GO" id="GO:0140359">
    <property type="term" value="F:ABC-type transporter activity"/>
    <property type="evidence" value="ECO:0007669"/>
    <property type="project" value="InterPro"/>
</dbReference>
<evidence type="ECO:0000256" key="3">
    <source>
        <dbReference type="ARBA" id="ARBA00022448"/>
    </source>
</evidence>
<feature type="transmembrane region" description="Helical" evidence="9">
    <location>
        <begin position="181"/>
        <end position="204"/>
    </location>
</feature>
<dbReference type="InterPro" id="IPR013525">
    <property type="entry name" value="ABC2_TM"/>
</dbReference>
<evidence type="ECO:0000256" key="1">
    <source>
        <dbReference type="ARBA" id="ARBA00004429"/>
    </source>
</evidence>